<accession>A0AAE0GU47</accession>
<protein>
    <submittedName>
        <fullName evidence="2">Uncharacterized protein</fullName>
    </submittedName>
</protein>
<sequence>MQEEGSIAGGDGEPMLDDEERCHAFDLGVKFAALQSRALRELQTLLRQEQRARLEHENRTKEETIMYRLENAERIKQMETNAVALQNRLEDEVAARKQLEEVVFEEKSLSQKLRSRLNQEEADRLALDRRVNEEARSLAALTARFEEHRNEFAALQERTNVLSGKLDLEEIQRQQLEVAIKACVDQDLELRGILNHHMKQQRDADLKRDERLCHVEERTSLLKTEMETKIATERLEEARTMLSISIDGLREYVAHKNEEIKQSVDEVLAVSDASYRRVDAQLGNESERLSLKGAGLERVTDDLAKRQKGVEEKVEEMASRIKDGEDGVRGIEGIVRALTTQIEQEVKQSEDRMMERHQAEKLVLQELDRKVNEEVAARQRLNNLVHQEQGSRLLLEQRLTAVPTGIGPHARGQ</sequence>
<keyword evidence="1" id="KW-0175">Coiled coil</keyword>
<evidence type="ECO:0000313" key="3">
    <source>
        <dbReference type="Proteomes" id="UP001190700"/>
    </source>
</evidence>
<organism evidence="2 3">
    <name type="scientific">Cymbomonas tetramitiformis</name>
    <dbReference type="NCBI Taxonomy" id="36881"/>
    <lineage>
        <taxon>Eukaryota</taxon>
        <taxon>Viridiplantae</taxon>
        <taxon>Chlorophyta</taxon>
        <taxon>Pyramimonadophyceae</taxon>
        <taxon>Pyramimonadales</taxon>
        <taxon>Pyramimonadaceae</taxon>
        <taxon>Cymbomonas</taxon>
    </lineage>
</organism>
<proteinExistence type="predicted"/>
<dbReference type="EMBL" id="LGRX02002313">
    <property type="protein sequence ID" value="KAK3284347.1"/>
    <property type="molecule type" value="Genomic_DNA"/>
</dbReference>
<dbReference type="Proteomes" id="UP001190700">
    <property type="component" value="Unassembled WGS sequence"/>
</dbReference>
<reference evidence="2 3" key="1">
    <citation type="journal article" date="2015" name="Genome Biol. Evol.">
        <title>Comparative Genomics of a Bacterivorous Green Alga Reveals Evolutionary Causalities and Consequences of Phago-Mixotrophic Mode of Nutrition.</title>
        <authorList>
            <person name="Burns J.A."/>
            <person name="Paasch A."/>
            <person name="Narechania A."/>
            <person name="Kim E."/>
        </authorList>
    </citation>
    <scope>NUCLEOTIDE SEQUENCE [LARGE SCALE GENOMIC DNA]</scope>
    <source>
        <strain evidence="2 3">PLY_AMNH</strain>
    </source>
</reference>
<gene>
    <name evidence="2" type="ORF">CYMTET_7993</name>
</gene>
<dbReference type="AlphaFoldDB" id="A0AAE0GU47"/>
<keyword evidence="3" id="KW-1185">Reference proteome</keyword>
<evidence type="ECO:0000256" key="1">
    <source>
        <dbReference type="SAM" id="Coils"/>
    </source>
</evidence>
<evidence type="ECO:0000313" key="2">
    <source>
        <dbReference type="EMBL" id="KAK3284347.1"/>
    </source>
</evidence>
<feature type="coiled-coil region" evidence="1">
    <location>
        <begin position="39"/>
        <end position="158"/>
    </location>
</feature>
<comment type="caution">
    <text evidence="2">The sequence shown here is derived from an EMBL/GenBank/DDBJ whole genome shotgun (WGS) entry which is preliminary data.</text>
</comment>
<name>A0AAE0GU47_9CHLO</name>